<comment type="caution">
    <text evidence="1">The sequence shown here is derived from an EMBL/GenBank/DDBJ whole genome shotgun (WGS) entry which is preliminary data.</text>
</comment>
<keyword evidence="2" id="KW-1185">Reference proteome</keyword>
<evidence type="ECO:0000313" key="2">
    <source>
        <dbReference type="Proteomes" id="UP001497472"/>
    </source>
</evidence>
<organism evidence="1 2">
    <name type="scientific">Leptosia nina</name>
    <dbReference type="NCBI Taxonomy" id="320188"/>
    <lineage>
        <taxon>Eukaryota</taxon>
        <taxon>Metazoa</taxon>
        <taxon>Ecdysozoa</taxon>
        <taxon>Arthropoda</taxon>
        <taxon>Hexapoda</taxon>
        <taxon>Insecta</taxon>
        <taxon>Pterygota</taxon>
        <taxon>Neoptera</taxon>
        <taxon>Endopterygota</taxon>
        <taxon>Lepidoptera</taxon>
        <taxon>Glossata</taxon>
        <taxon>Ditrysia</taxon>
        <taxon>Papilionoidea</taxon>
        <taxon>Pieridae</taxon>
        <taxon>Pierinae</taxon>
        <taxon>Leptosia</taxon>
    </lineage>
</organism>
<dbReference type="AlphaFoldDB" id="A0AAV1JN14"/>
<name>A0AAV1JN14_9NEOP</name>
<proteinExistence type="predicted"/>
<evidence type="ECO:0000313" key="1">
    <source>
        <dbReference type="EMBL" id="CAK1550314.1"/>
    </source>
</evidence>
<reference evidence="1 2" key="1">
    <citation type="submission" date="2023-11" db="EMBL/GenBank/DDBJ databases">
        <authorList>
            <person name="Okamura Y."/>
        </authorList>
    </citation>
    <scope>NUCLEOTIDE SEQUENCE [LARGE SCALE GENOMIC DNA]</scope>
</reference>
<accession>A0AAV1JN14</accession>
<protein>
    <submittedName>
        <fullName evidence="1">Uncharacterized protein</fullName>
    </submittedName>
</protein>
<dbReference type="Proteomes" id="UP001497472">
    <property type="component" value="Unassembled WGS sequence"/>
</dbReference>
<gene>
    <name evidence="1" type="ORF">LNINA_LOCUS9547</name>
</gene>
<dbReference type="EMBL" id="CAVLEF010000081">
    <property type="protein sequence ID" value="CAK1550314.1"/>
    <property type="molecule type" value="Genomic_DNA"/>
</dbReference>
<sequence length="95" mass="10091">MYGTSVLELGNGAIVVDCCPFLLGTLGPYARIADDLLGIILKHQHRQSPELGSVYRGRNGATAAMKAVDDEIIDQECPEGEPLGPHQAATNIAVF</sequence>